<feature type="domain" description="Fungal-type protein kinase" evidence="2">
    <location>
        <begin position="426"/>
        <end position="696"/>
    </location>
</feature>
<evidence type="ECO:0000259" key="2">
    <source>
        <dbReference type="Pfam" id="PF17667"/>
    </source>
</evidence>
<dbReference type="Proteomes" id="UP001221757">
    <property type="component" value="Unassembled WGS sequence"/>
</dbReference>
<keyword evidence="4" id="KW-1185">Reference proteome</keyword>
<evidence type="ECO:0000256" key="1">
    <source>
        <dbReference type="SAM" id="MobiDB-lite"/>
    </source>
</evidence>
<feature type="compositionally biased region" description="Polar residues" evidence="1">
    <location>
        <begin position="1"/>
        <end position="30"/>
    </location>
</feature>
<gene>
    <name evidence="3" type="ORF">B0H17DRAFT_174693</name>
</gene>
<dbReference type="Pfam" id="PF17667">
    <property type="entry name" value="Pkinase_fungal"/>
    <property type="match status" value="1"/>
</dbReference>
<dbReference type="EMBL" id="JARKIE010000165">
    <property type="protein sequence ID" value="KAJ7672855.1"/>
    <property type="molecule type" value="Genomic_DNA"/>
</dbReference>
<dbReference type="AlphaFoldDB" id="A0AAD7D0F3"/>
<evidence type="ECO:0000313" key="4">
    <source>
        <dbReference type="Proteomes" id="UP001221757"/>
    </source>
</evidence>
<comment type="caution">
    <text evidence="3">The sequence shown here is derived from an EMBL/GenBank/DDBJ whole genome shotgun (WGS) entry which is preliminary data.</text>
</comment>
<sequence length="820" mass="92143">MSANSPPQSTPHKPTSRTISSDTHTPASDRSQTELKTIMRDEIGQQAWQVDTIQISRMLSPRKPMPGKVDLGLLANYRCRVDESKFTQALEYANAQVPAFSPPGAPGERAHYAPFAAFLNDCIVKGSEALQKFNLMGSWYDELRFVKYDKVTGDRIEGAPALKPDLAGGNDLTSASDTILYWSPPSDLSKGSQIQIPVEVKDNWPDMVAQAATYARCLFCASPSRTFALVLAYHHTDRELRFLIFHRGGLTSHPAIKVTHASERAGALRLLMTILLWTEPQDAGFISTSNDFEYLLPRSLDMKQYILGTVMEILSNSTCVRGRATSVCRLICGPPKTPVANLQPSFVLRRSPRTKTSQPQPQPPSKPRGSKTKGTANAAGEEDAKGSNHDDKQKPDIFPRYIDPRRVIKWRAPEQSRFGKEERSLKEGQEVVLKFSWQVDSRKEMESTMFAAADGMFGTPNILCSYEGIHPTGEPVSNRLFLPKSDDMKTAHWKIFNKEAPSSVEAHTMCFTVFTLIGYSLVHAKSSSDLSEALVHALLGWLSLYQSGFLQRDISIGNVLLTEGESASKPFEITGDTLSVLWPLTEGSLDLTISALDSINIQDSGQPTSRSLAEEIKTLVKKFRVQTKCIAFVTDGDMAIDWRTYFNTRRGHGLETRSGTEQFMSLALQSANSSESPYLQSPLDDIESFFWLALWAILFNIHNKDRSSTEIHWRRVLHNGDFMGKSGLLTLMRLQVNGPEHSDIFCELLPLMKEWWRAQEALRDEWIVAMMQAPQVPQSQHRQFYLHHFHLYAMRGVKDALALMERHQERLQLCRPFVSK</sequence>
<feature type="region of interest" description="Disordered" evidence="1">
    <location>
        <begin position="1"/>
        <end position="33"/>
    </location>
</feature>
<dbReference type="InterPro" id="IPR040976">
    <property type="entry name" value="Pkinase_fungal"/>
</dbReference>
<dbReference type="PANTHER" id="PTHR38248:SF2">
    <property type="entry name" value="FUNK1 11"/>
    <property type="match status" value="1"/>
</dbReference>
<reference evidence="3" key="1">
    <citation type="submission" date="2023-03" db="EMBL/GenBank/DDBJ databases">
        <title>Massive genome expansion in bonnet fungi (Mycena s.s.) driven by repeated elements and novel gene families across ecological guilds.</title>
        <authorList>
            <consortium name="Lawrence Berkeley National Laboratory"/>
            <person name="Harder C.B."/>
            <person name="Miyauchi S."/>
            <person name="Viragh M."/>
            <person name="Kuo A."/>
            <person name="Thoen E."/>
            <person name="Andreopoulos B."/>
            <person name="Lu D."/>
            <person name="Skrede I."/>
            <person name="Drula E."/>
            <person name="Henrissat B."/>
            <person name="Morin E."/>
            <person name="Kohler A."/>
            <person name="Barry K."/>
            <person name="LaButti K."/>
            <person name="Morin E."/>
            <person name="Salamov A."/>
            <person name="Lipzen A."/>
            <person name="Mereny Z."/>
            <person name="Hegedus B."/>
            <person name="Baldrian P."/>
            <person name="Stursova M."/>
            <person name="Weitz H."/>
            <person name="Taylor A."/>
            <person name="Grigoriev I.V."/>
            <person name="Nagy L.G."/>
            <person name="Martin F."/>
            <person name="Kauserud H."/>
        </authorList>
    </citation>
    <scope>NUCLEOTIDE SEQUENCE</scope>
    <source>
        <strain evidence="3">CBHHK067</strain>
    </source>
</reference>
<evidence type="ECO:0000313" key="3">
    <source>
        <dbReference type="EMBL" id="KAJ7672855.1"/>
    </source>
</evidence>
<accession>A0AAD7D0F3</accession>
<organism evidence="3 4">
    <name type="scientific">Mycena rosella</name>
    <name type="common">Pink bonnet</name>
    <name type="synonym">Agaricus rosellus</name>
    <dbReference type="NCBI Taxonomy" id="1033263"/>
    <lineage>
        <taxon>Eukaryota</taxon>
        <taxon>Fungi</taxon>
        <taxon>Dikarya</taxon>
        <taxon>Basidiomycota</taxon>
        <taxon>Agaricomycotina</taxon>
        <taxon>Agaricomycetes</taxon>
        <taxon>Agaricomycetidae</taxon>
        <taxon>Agaricales</taxon>
        <taxon>Marasmiineae</taxon>
        <taxon>Mycenaceae</taxon>
        <taxon>Mycena</taxon>
    </lineage>
</organism>
<protein>
    <recommendedName>
        <fullName evidence="2">Fungal-type protein kinase domain-containing protein</fullName>
    </recommendedName>
</protein>
<dbReference type="PANTHER" id="PTHR38248">
    <property type="entry name" value="FUNK1 6"/>
    <property type="match status" value="1"/>
</dbReference>
<proteinExistence type="predicted"/>
<feature type="region of interest" description="Disordered" evidence="1">
    <location>
        <begin position="342"/>
        <end position="398"/>
    </location>
</feature>
<name>A0AAD7D0F3_MYCRO</name>
<feature type="compositionally biased region" description="Basic and acidic residues" evidence="1">
    <location>
        <begin position="382"/>
        <end position="398"/>
    </location>
</feature>